<dbReference type="Proteomes" id="UP000266910">
    <property type="component" value="Genome"/>
</dbReference>
<gene>
    <name evidence="1" type="primary">78</name>
    <name evidence="1" type="ORF">PBI_AUXILIUM_78</name>
</gene>
<dbReference type="KEGG" id="vg:77931765"/>
<dbReference type="RefSeq" id="YP_010655897.1">
    <property type="nucleotide sequence ID" value="NC_070832.1"/>
</dbReference>
<evidence type="ECO:0000313" key="1">
    <source>
        <dbReference type="EMBL" id="AYN55853.1"/>
    </source>
</evidence>
<proteinExistence type="predicted"/>
<sequence>MEPEEKDRRLWAKIDLDYFDNAKIDALSDSAQLLHLGLILKAKKQGKGGVMSARTCKARGDAPLKELVDGGLIHKIDARTYQLHDYRKHQTDAVQLSEKRATVGRRGAHVTNHEKRRIYVEACDHCQQAAVDGAEWLKHAELGA</sequence>
<reference evidence="1 2" key="1">
    <citation type="submission" date="2018-09" db="EMBL/GenBank/DDBJ databases">
        <authorList>
            <person name="Rimple P.A."/>
            <person name="Stoner T.H."/>
            <person name="Garlena R.A."/>
            <person name="Russell D.A."/>
            <person name="Pope W.H."/>
            <person name="Jacobs-Sera D."/>
            <person name="Hatfull G.F."/>
        </authorList>
    </citation>
    <scope>NUCLEOTIDE SEQUENCE [LARGE SCALE GENOMIC DNA]</scope>
</reference>
<protein>
    <submittedName>
        <fullName evidence="1">DNA binding protein</fullName>
    </submittedName>
</protein>
<dbReference type="EMBL" id="MH834598">
    <property type="protein sequence ID" value="AYN55853.1"/>
    <property type="molecule type" value="Genomic_DNA"/>
</dbReference>
<evidence type="ECO:0000313" key="2">
    <source>
        <dbReference type="Proteomes" id="UP000266910"/>
    </source>
</evidence>
<organism evidence="1 2">
    <name type="scientific">Arthrobacter phage Auxilium</name>
    <dbReference type="NCBI Taxonomy" id="2419948"/>
    <lineage>
        <taxon>Viruses</taxon>
        <taxon>Duplodnaviria</taxon>
        <taxon>Heunggongvirae</taxon>
        <taxon>Uroviricota</taxon>
        <taxon>Caudoviricetes</taxon>
        <taxon>Richievirus</taxon>
        <taxon>Richievirus auxilium</taxon>
    </lineage>
</organism>
<accession>A0A3G2KA28</accession>
<keyword evidence="2" id="KW-1185">Reference proteome</keyword>
<name>A0A3G2KA28_9CAUD</name>
<dbReference type="GeneID" id="77931765"/>